<dbReference type="EMBL" id="KL198053">
    <property type="protein sequence ID" value="KDQ12054.1"/>
    <property type="molecule type" value="Genomic_DNA"/>
</dbReference>
<feature type="region of interest" description="Disordered" evidence="1">
    <location>
        <begin position="434"/>
        <end position="460"/>
    </location>
</feature>
<sequence>SDQKFSEMWTTNWWWDLQEKLPPGATISGIILSSDKTILTGFSGDKEAYPVYLTIGNIAKGVRRQPSKHATVLLAYLPTSKLSCFSEKRRNLEGHNLFHFCMNKVLAPLIEAGKNGLYMTCADGFVRKVYPIVAAYVADFPEQCLVACCKQSRCPICTVPYDKRGENVEFPWRSATVVGPILESVNSVDGATQAQKSELSQLGMKEVQAPFWAALPHTDMFSCFTPDLLHQLHKGVFKSHVLKWCTDLAGEKEIDQRFKCMPRHPKLRHFSKGISHLSQWSGTEAKEVEKVFVGLVQGAIPEEAVEATRALLDFIYVSQYQSFTGATLDLLRGHLDEFHESKSIFVERKIREHFNFPKLHMLSHYAELIILLGSPDGYNTESPERLHIDLAKKGYRASSKKDFIKQMTAWLVRREKVHVFACYLEWLGTAPNGENVGVGGEENDDGDDDGDDGDDGDDEDHVPEEEVVVEVDAHPDHKLSKNPSKPYTSVETLEGAYGAKDFLKCLKKYVDGAYKEGHIIPSPYDKFDVYNKVAIFIEPFHINLGGVQQVLRDVVRASPAGTQQRKPKPAFFDTALLHVSKRAENSGIQGYEVVRVKAIFKLPMHMDPKTPTLAYVEHFSAPPAERTDYVNMYEVKKLSAASRDPGPHASIVPIDTIRCSCHLIPKFGREADLAWTSANIFDKCKYFYVNDFLSLYQYQIL</sequence>
<protein>
    <submittedName>
        <fullName evidence="2">Uncharacterized protein</fullName>
    </submittedName>
</protein>
<dbReference type="InterPro" id="IPR041078">
    <property type="entry name" value="Plavaka"/>
</dbReference>
<dbReference type="AlphaFoldDB" id="A0A067M904"/>
<gene>
    <name evidence="2" type="ORF">BOTBODRAFT_113532</name>
</gene>
<dbReference type="OrthoDB" id="2576233at2759"/>
<name>A0A067M904_BOTB1</name>
<feature type="non-terminal residue" evidence="2">
    <location>
        <position position="1"/>
    </location>
</feature>
<evidence type="ECO:0000313" key="3">
    <source>
        <dbReference type="Proteomes" id="UP000027195"/>
    </source>
</evidence>
<dbReference type="Pfam" id="PF18759">
    <property type="entry name" value="Plavaka"/>
    <property type="match status" value="1"/>
</dbReference>
<proteinExistence type="predicted"/>
<accession>A0A067M904</accession>
<dbReference type="Proteomes" id="UP000027195">
    <property type="component" value="Unassembled WGS sequence"/>
</dbReference>
<organism evidence="2 3">
    <name type="scientific">Botryobasidium botryosum (strain FD-172 SS1)</name>
    <dbReference type="NCBI Taxonomy" id="930990"/>
    <lineage>
        <taxon>Eukaryota</taxon>
        <taxon>Fungi</taxon>
        <taxon>Dikarya</taxon>
        <taxon>Basidiomycota</taxon>
        <taxon>Agaricomycotina</taxon>
        <taxon>Agaricomycetes</taxon>
        <taxon>Cantharellales</taxon>
        <taxon>Botryobasidiaceae</taxon>
        <taxon>Botryobasidium</taxon>
    </lineage>
</organism>
<reference evidence="3" key="1">
    <citation type="journal article" date="2014" name="Proc. Natl. Acad. Sci. U.S.A.">
        <title>Extensive sampling of basidiomycete genomes demonstrates inadequacy of the white-rot/brown-rot paradigm for wood decay fungi.</title>
        <authorList>
            <person name="Riley R."/>
            <person name="Salamov A.A."/>
            <person name="Brown D.W."/>
            <person name="Nagy L.G."/>
            <person name="Floudas D."/>
            <person name="Held B.W."/>
            <person name="Levasseur A."/>
            <person name="Lombard V."/>
            <person name="Morin E."/>
            <person name="Otillar R."/>
            <person name="Lindquist E.A."/>
            <person name="Sun H."/>
            <person name="LaButti K.M."/>
            <person name="Schmutz J."/>
            <person name="Jabbour D."/>
            <person name="Luo H."/>
            <person name="Baker S.E."/>
            <person name="Pisabarro A.G."/>
            <person name="Walton J.D."/>
            <person name="Blanchette R.A."/>
            <person name="Henrissat B."/>
            <person name="Martin F."/>
            <person name="Cullen D."/>
            <person name="Hibbett D.S."/>
            <person name="Grigoriev I.V."/>
        </authorList>
    </citation>
    <scope>NUCLEOTIDE SEQUENCE [LARGE SCALE GENOMIC DNA]</scope>
    <source>
        <strain evidence="3">FD-172 SS1</strain>
    </source>
</reference>
<dbReference type="HOGENOM" id="CLU_006344_4_2_1"/>
<feature type="compositionally biased region" description="Acidic residues" evidence="1">
    <location>
        <begin position="441"/>
        <end position="460"/>
    </location>
</feature>
<evidence type="ECO:0000313" key="2">
    <source>
        <dbReference type="EMBL" id="KDQ12054.1"/>
    </source>
</evidence>
<keyword evidence="3" id="KW-1185">Reference proteome</keyword>
<evidence type="ECO:0000256" key="1">
    <source>
        <dbReference type="SAM" id="MobiDB-lite"/>
    </source>
</evidence>
<dbReference type="InParanoid" id="A0A067M904"/>